<dbReference type="PANTHER" id="PTHR23408">
    <property type="entry name" value="METHYLMALONYL-COA MUTASE"/>
    <property type="match status" value="1"/>
</dbReference>
<dbReference type="Gene3D" id="1.10.287.130">
    <property type="match status" value="1"/>
</dbReference>
<comment type="similarity">
    <text evidence="1">Belongs to the SIMIBI class G3E GTPase family. ArgK/MeaB subfamily.</text>
</comment>
<dbReference type="InterPro" id="IPR005129">
    <property type="entry name" value="GTPase_ArgK"/>
</dbReference>
<dbReference type="GO" id="GO:0005737">
    <property type="term" value="C:cytoplasm"/>
    <property type="evidence" value="ECO:0007669"/>
    <property type="project" value="TreeGrafter"/>
</dbReference>
<dbReference type="Pfam" id="PF03308">
    <property type="entry name" value="MeaB"/>
    <property type="match status" value="1"/>
</dbReference>
<reference evidence="2 3" key="2">
    <citation type="submission" date="2018-05" db="EMBL/GenBank/DDBJ databases">
        <authorList>
            <person name="Lanie J.A."/>
            <person name="Ng W.-L."/>
            <person name="Kazmierczak K.M."/>
            <person name="Andrzejewski T.M."/>
            <person name="Davidsen T.M."/>
            <person name="Wayne K.J."/>
            <person name="Tettelin H."/>
            <person name="Glass J.I."/>
            <person name="Rusch D."/>
            <person name="Podicherti R."/>
            <person name="Tsui H.-C.T."/>
            <person name="Winkler M.E."/>
        </authorList>
    </citation>
    <scope>NUCLEOTIDE SEQUENCE [LARGE SCALE GENOMIC DNA]</scope>
    <source>
        <strain evidence="2 3">C305</strain>
    </source>
</reference>
<dbReference type="AlphaFoldDB" id="A0A2U2XFT3"/>
<dbReference type="PANTHER" id="PTHR23408:SF3">
    <property type="entry name" value="METHYLMALONIC ACIDURIA TYPE A PROTEIN, MITOCHONDRIAL"/>
    <property type="match status" value="1"/>
</dbReference>
<dbReference type="SUPFAM" id="SSF52540">
    <property type="entry name" value="P-loop containing nucleoside triphosphate hydrolases"/>
    <property type="match status" value="1"/>
</dbReference>
<dbReference type="NCBIfam" id="TIGR00750">
    <property type="entry name" value="lao"/>
    <property type="match status" value="1"/>
</dbReference>
<name>A0A2U2XFT3_9FLAO</name>
<dbReference type="EMBL" id="QFRJ01000002">
    <property type="protein sequence ID" value="PWH86659.1"/>
    <property type="molecule type" value="Genomic_DNA"/>
</dbReference>
<comment type="caution">
    <text evidence="2">The sequence shown here is derived from an EMBL/GenBank/DDBJ whole genome shotgun (WGS) entry which is preliminary data.</text>
</comment>
<dbReference type="Gene3D" id="3.40.50.300">
    <property type="entry name" value="P-loop containing nucleotide triphosphate hydrolases"/>
    <property type="match status" value="1"/>
</dbReference>
<dbReference type="NCBIfam" id="NF006958">
    <property type="entry name" value="PRK09435.1"/>
    <property type="match status" value="1"/>
</dbReference>
<sequence>MNEEQLKKWKAKRQKRRDSFNSDGLLSGILRGDLQALSSGITLLESNKKEDKAEAQKLINSCLKYSGKSIRVGVTGVPGVGKSTFIESFGQFVVEKGFKIAVLAIDPSSEKSGGSILGDKTRMNQLSVLENAFIRPSAAGKSLGGVARKTRESIILCEAAGYDFILIETVGVGQSETMVNSMVDFFMLLMLAGAGDELQGIKRGIMEMADALIITKADGDNLIKARRAKKEYENAIHLFPPNENEWIPKTLVASALENYNIEKTFETIQSFVNQTKVNGSFTNNRKQQDKYWLHETIADTLMTNFYSSERLVEVIAEVEQDVISGKISSFEGAEKLMKIYNHE</sequence>
<gene>
    <name evidence="2" type="ORF">DIT68_05350</name>
</gene>
<dbReference type="GO" id="GO:0003924">
    <property type="term" value="F:GTPase activity"/>
    <property type="evidence" value="ECO:0007669"/>
    <property type="project" value="InterPro"/>
</dbReference>
<keyword evidence="3" id="KW-1185">Reference proteome</keyword>
<evidence type="ECO:0000313" key="3">
    <source>
        <dbReference type="Proteomes" id="UP000245370"/>
    </source>
</evidence>
<dbReference type="GO" id="GO:0005525">
    <property type="term" value="F:GTP binding"/>
    <property type="evidence" value="ECO:0007669"/>
    <property type="project" value="InterPro"/>
</dbReference>
<protein>
    <submittedName>
        <fullName evidence="2">Methylmalonyl Co-A mutase-associated GTPase MeaB</fullName>
    </submittedName>
</protein>
<dbReference type="OrthoDB" id="9778292at2"/>
<evidence type="ECO:0000256" key="1">
    <source>
        <dbReference type="ARBA" id="ARBA00009625"/>
    </source>
</evidence>
<accession>A0A2U2XFT3</accession>
<proteinExistence type="inferred from homology"/>
<dbReference type="Proteomes" id="UP000245370">
    <property type="component" value="Unassembled WGS sequence"/>
</dbReference>
<organism evidence="2 3">
    <name type="scientific">Brumimicrobium oceani</name>
    <dbReference type="NCBI Taxonomy" id="2100725"/>
    <lineage>
        <taxon>Bacteria</taxon>
        <taxon>Pseudomonadati</taxon>
        <taxon>Bacteroidota</taxon>
        <taxon>Flavobacteriia</taxon>
        <taxon>Flavobacteriales</taxon>
        <taxon>Crocinitomicaceae</taxon>
        <taxon>Brumimicrobium</taxon>
    </lineage>
</organism>
<dbReference type="Gene3D" id="1.20.5.170">
    <property type="match status" value="1"/>
</dbReference>
<evidence type="ECO:0000313" key="2">
    <source>
        <dbReference type="EMBL" id="PWH86659.1"/>
    </source>
</evidence>
<dbReference type="CDD" id="cd03114">
    <property type="entry name" value="MMAA-like"/>
    <property type="match status" value="1"/>
</dbReference>
<reference evidence="2 3" key="1">
    <citation type="submission" date="2018-05" db="EMBL/GenBank/DDBJ databases">
        <title>Brumimicrobium oceani sp. nov., isolated from coastal sediment.</title>
        <authorList>
            <person name="Kou Y."/>
        </authorList>
    </citation>
    <scope>NUCLEOTIDE SEQUENCE [LARGE SCALE GENOMIC DNA]</scope>
    <source>
        <strain evidence="2 3">C305</strain>
    </source>
</reference>
<dbReference type="RefSeq" id="WP_109358772.1">
    <property type="nucleotide sequence ID" value="NZ_QFRJ01000002.1"/>
</dbReference>
<dbReference type="InterPro" id="IPR027417">
    <property type="entry name" value="P-loop_NTPase"/>
</dbReference>